<name>A0AAD6PWN2_9ROSI</name>
<dbReference type="EMBL" id="JAQIZT010000015">
    <property type="protein sequence ID" value="KAJ6969410.1"/>
    <property type="molecule type" value="Genomic_DNA"/>
</dbReference>
<dbReference type="PANTHER" id="PTHR46859:SF3">
    <property type="entry name" value="RING-TYPE DOMAIN-CONTAINING PROTEIN"/>
    <property type="match status" value="1"/>
</dbReference>
<protein>
    <submittedName>
        <fullName evidence="1">Uncharacterized protein</fullName>
    </submittedName>
</protein>
<keyword evidence="2" id="KW-1185">Reference proteome</keyword>
<reference evidence="1" key="1">
    <citation type="journal article" date="2023" name="Mol. Ecol. Resour.">
        <title>Chromosome-level genome assembly of a triploid poplar Populus alba 'Berolinensis'.</title>
        <authorList>
            <person name="Chen S."/>
            <person name="Yu Y."/>
            <person name="Wang X."/>
            <person name="Wang S."/>
            <person name="Zhang T."/>
            <person name="Zhou Y."/>
            <person name="He R."/>
            <person name="Meng N."/>
            <person name="Wang Y."/>
            <person name="Liu W."/>
            <person name="Liu Z."/>
            <person name="Liu J."/>
            <person name="Guo Q."/>
            <person name="Huang H."/>
            <person name="Sederoff R.R."/>
            <person name="Wang G."/>
            <person name="Qu G."/>
            <person name="Chen S."/>
        </authorList>
    </citation>
    <scope>NUCLEOTIDE SEQUENCE</scope>
    <source>
        <strain evidence="1">SC-2020</strain>
    </source>
</reference>
<dbReference type="Pfam" id="PF10269">
    <property type="entry name" value="Tmemb_185A"/>
    <property type="match status" value="1"/>
</dbReference>
<evidence type="ECO:0000313" key="1">
    <source>
        <dbReference type="EMBL" id="KAJ6969410.1"/>
    </source>
</evidence>
<evidence type="ECO:0000313" key="2">
    <source>
        <dbReference type="Proteomes" id="UP001164929"/>
    </source>
</evidence>
<accession>A0AAD6PWN2</accession>
<sequence length="552" mass="62514">MPPYLKLLTMVNFLPTLDMTCRVLLEEDFLLPASISFLGGRRAMQLVAKLHCLLHLKLLLCIYLESVYCLSYCWLVKLKIVFIPLLAFEVIFLIDNFSFICSTECVRLLMPGEEESISDEAIWETFASLLGCNFYGFLCGCYSLYPSKAGRSLMVVVICWATESDVGALGWWDLFINFSIAECFAFLVCTKWSNPVIHRNSQTREVTSSSEENQQQDRMCGLQDIGGHIMKIPLIGFQVLLCMHLEGTPAGARNIPLLVLFSPLFPASRCCVLFSASKLAEKLVLLLRSEAGTGRYFTFSSRAHDCLGFLHHGSRLLGCGQLMREVKRNRPDCTTWVMPGIGLIPGGYLMSRQSPPLDLTRSGQVASLLLYLSLLTPDIVKSQLIKHPQFFFFEFSPLVLYSLPLPLHFSGYNTFCGYPPEIVKKMPKKDLAEEVIKSSLFFFVFLFVAKTSANIEFDPLYTFAFLLHFRYGGFKQLLVSRQKSPNTASRSLKDFKIIPFGLTEIDYLNESYFNLEHEILSPEKVLCRVCFEGEISVGFCSRVTSYPLQHLL</sequence>
<dbReference type="InterPro" id="IPR019396">
    <property type="entry name" value="TM_Fragile-X-F-assoc"/>
</dbReference>
<organism evidence="1 2">
    <name type="scientific">Populus alba x Populus x berolinensis</name>
    <dbReference type="NCBI Taxonomy" id="444605"/>
    <lineage>
        <taxon>Eukaryota</taxon>
        <taxon>Viridiplantae</taxon>
        <taxon>Streptophyta</taxon>
        <taxon>Embryophyta</taxon>
        <taxon>Tracheophyta</taxon>
        <taxon>Spermatophyta</taxon>
        <taxon>Magnoliopsida</taxon>
        <taxon>eudicotyledons</taxon>
        <taxon>Gunneridae</taxon>
        <taxon>Pentapetalae</taxon>
        <taxon>rosids</taxon>
        <taxon>fabids</taxon>
        <taxon>Malpighiales</taxon>
        <taxon>Salicaceae</taxon>
        <taxon>Saliceae</taxon>
        <taxon>Populus</taxon>
    </lineage>
</organism>
<dbReference type="AlphaFoldDB" id="A0AAD6PWN2"/>
<comment type="caution">
    <text evidence="1">The sequence shown here is derived from an EMBL/GenBank/DDBJ whole genome shotgun (WGS) entry which is preliminary data.</text>
</comment>
<dbReference type="Proteomes" id="UP001164929">
    <property type="component" value="Chromosome 15"/>
</dbReference>
<gene>
    <name evidence="1" type="ORF">NC653_034054</name>
</gene>
<proteinExistence type="predicted"/>
<dbReference type="PANTHER" id="PTHR46859">
    <property type="entry name" value="TRANSMEMBRANE FRAGILE-X-F-ASSOCIATED PROTEIN"/>
    <property type="match status" value="1"/>
</dbReference>